<reference evidence="2 3" key="1">
    <citation type="submission" date="2016-06" db="EMBL/GenBank/DDBJ databases">
        <title>Gene turnover analysis identifies the evolutionary adaptation of the extremophile Acidithiobacillus caldus.</title>
        <authorList>
            <person name="Zhang X."/>
        </authorList>
    </citation>
    <scope>NUCLEOTIDE SEQUENCE [LARGE SCALE GENOMIC DNA]</scope>
    <source>
        <strain evidence="2 3">S1</strain>
    </source>
</reference>
<proteinExistence type="predicted"/>
<dbReference type="AlphaFoldDB" id="A0A1E7YX08"/>
<feature type="transmembrane region" description="Helical" evidence="1">
    <location>
        <begin position="12"/>
        <end position="35"/>
    </location>
</feature>
<dbReference type="EMBL" id="LZYH01000443">
    <property type="protein sequence ID" value="OFC61077.1"/>
    <property type="molecule type" value="Genomic_DNA"/>
</dbReference>
<keyword evidence="1" id="KW-0812">Transmembrane</keyword>
<evidence type="ECO:0000313" key="3">
    <source>
        <dbReference type="Proteomes" id="UP000175707"/>
    </source>
</evidence>
<organism evidence="2 3">
    <name type="scientific">Acidithiobacillus caldus</name>
    <dbReference type="NCBI Taxonomy" id="33059"/>
    <lineage>
        <taxon>Bacteria</taxon>
        <taxon>Pseudomonadati</taxon>
        <taxon>Pseudomonadota</taxon>
        <taxon>Acidithiobacillia</taxon>
        <taxon>Acidithiobacillales</taxon>
        <taxon>Acidithiobacillaceae</taxon>
        <taxon>Acidithiobacillus</taxon>
    </lineage>
</organism>
<keyword evidence="1" id="KW-1133">Transmembrane helix</keyword>
<gene>
    <name evidence="2" type="ORF">BAE30_06130</name>
</gene>
<name>A0A1E7YX08_9PROT</name>
<evidence type="ECO:0000313" key="2">
    <source>
        <dbReference type="EMBL" id="OFC61077.1"/>
    </source>
</evidence>
<accession>A0A1E7YX08</accession>
<comment type="caution">
    <text evidence="2">The sequence shown here is derived from an EMBL/GenBank/DDBJ whole genome shotgun (WGS) entry which is preliminary data.</text>
</comment>
<evidence type="ECO:0000256" key="1">
    <source>
        <dbReference type="SAM" id="Phobius"/>
    </source>
</evidence>
<dbReference type="Proteomes" id="UP000175707">
    <property type="component" value="Unassembled WGS sequence"/>
</dbReference>
<sequence length="59" mass="6761">MAAPSSESLVTVLFWAVVAGCLTALWIDSLLRFVIDLIRFGFRDAVDGWFNRRELREDD</sequence>
<keyword evidence="1" id="KW-0472">Membrane</keyword>
<protein>
    <submittedName>
        <fullName evidence="2">Uncharacterized protein</fullName>
    </submittedName>
</protein>